<protein>
    <submittedName>
        <fullName evidence="1">Uncharacterized protein</fullName>
    </submittedName>
</protein>
<dbReference type="EMBL" id="FQ311440">
    <property type="protein sequence ID" value="CBQ70082.1"/>
    <property type="molecule type" value="Genomic_DNA"/>
</dbReference>
<dbReference type="HOGENOM" id="CLU_1267612_0_0_1"/>
<dbReference type="OrthoDB" id="2545620at2759"/>
<dbReference type="Proteomes" id="UP000008867">
    <property type="component" value="Chromosome 19"/>
</dbReference>
<accession>E6ZS75</accession>
<evidence type="ECO:0000313" key="1">
    <source>
        <dbReference type="EMBL" id="CBQ70082.1"/>
    </source>
</evidence>
<reference evidence="1 2" key="1">
    <citation type="journal article" date="2010" name="Science">
        <title>Pathogenicity determinants in smut fungi revealed by genome comparison.</title>
        <authorList>
            <person name="Schirawski J."/>
            <person name="Mannhaupt G."/>
            <person name="Muench K."/>
            <person name="Brefort T."/>
            <person name="Schipper K."/>
            <person name="Doehlemann G."/>
            <person name="Di Stasio M."/>
            <person name="Roessel N."/>
            <person name="Mendoza-Mendoza A."/>
            <person name="Pester D."/>
            <person name="Mueller O."/>
            <person name="Winterberg B."/>
            <person name="Meyer E."/>
            <person name="Ghareeb H."/>
            <person name="Wollenberg T."/>
            <person name="Muensterkoetter M."/>
            <person name="Wong P."/>
            <person name="Walter M."/>
            <person name="Stukenbrock E."/>
            <person name="Gueldener U."/>
            <person name="Kahmann R."/>
        </authorList>
    </citation>
    <scope>NUCLEOTIDE SEQUENCE [LARGE SCALE GENOMIC DNA]</scope>
    <source>
        <strain evidence="2">SRZ2</strain>
    </source>
</reference>
<dbReference type="VEuPathDB" id="FungiDB:sr10060"/>
<dbReference type="eggNOG" id="ENOG502RDSQ">
    <property type="taxonomic scope" value="Eukaryota"/>
</dbReference>
<proteinExistence type="predicted"/>
<organism evidence="1 2">
    <name type="scientific">Sporisorium reilianum (strain SRZ2)</name>
    <name type="common">Maize head smut fungus</name>
    <dbReference type="NCBI Taxonomy" id="999809"/>
    <lineage>
        <taxon>Eukaryota</taxon>
        <taxon>Fungi</taxon>
        <taxon>Dikarya</taxon>
        <taxon>Basidiomycota</taxon>
        <taxon>Ustilaginomycotina</taxon>
        <taxon>Ustilaginomycetes</taxon>
        <taxon>Ustilaginales</taxon>
        <taxon>Ustilaginaceae</taxon>
        <taxon>Sporisorium</taxon>
    </lineage>
</organism>
<sequence length="218" mass="25658">MKGLATIFVQSQVKAALRLIDEENYGEVTGETLAKRLYPLSTLEGDPDRPHAIHHQLQSQAFYRMMIDRYLHFKVHPYPERGFQERQAYETFDNLIDGYWRHYKGEYVQKYKRREHATRQTKKYDAEKFLQNIYPELPEYDTSGGRFKSGYAELPNDKKAATEYLRTGTRAKAFDRHLNSVWDIAVRNHIIPLMFSGSTDDLRRFSNVEATSRRPTVD</sequence>
<keyword evidence="2" id="KW-1185">Reference proteome</keyword>
<evidence type="ECO:0000313" key="2">
    <source>
        <dbReference type="Proteomes" id="UP000008867"/>
    </source>
</evidence>
<gene>
    <name evidence="1" type="ORF">sr10060</name>
</gene>
<dbReference type="AlphaFoldDB" id="E6ZS75"/>
<name>E6ZS75_SPORE</name>